<reference evidence="1 2" key="1">
    <citation type="submission" date="2024-02" db="EMBL/GenBank/DDBJ databases">
        <title>Haloferula sargassicola NBRC 104335.</title>
        <authorList>
            <person name="Ichikawa N."/>
            <person name="Katano-Makiyama Y."/>
            <person name="Hidaka K."/>
        </authorList>
    </citation>
    <scope>NUCLEOTIDE SEQUENCE [LARGE SCALE GENOMIC DNA]</scope>
    <source>
        <strain evidence="1 2">NBRC 104335</strain>
    </source>
</reference>
<evidence type="ECO:0000313" key="2">
    <source>
        <dbReference type="Proteomes" id="UP001476282"/>
    </source>
</evidence>
<proteinExistence type="predicted"/>
<dbReference type="Proteomes" id="UP001476282">
    <property type="component" value="Unassembled WGS sequence"/>
</dbReference>
<name>A0ABP9USB0_9BACT</name>
<dbReference type="RefSeq" id="WP_353568533.1">
    <property type="nucleotide sequence ID" value="NZ_BAABRI010000025.1"/>
</dbReference>
<protein>
    <recommendedName>
        <fullName evidence="3">Ribbon-helix-helix protein CopG domain-containing protein</fullName>
    </recommendedName>
</protein>
<keyword evidence="2" id="KW-1185">Reference proteome</keyword>
<dbReference type="EMBL" id="BAABRI010000025">
    <property type="protein sequence ID" value="GAA5484436.1"/>
    <property type="molecule type" value="Genomic_DNA"/>
</dbReference>
<comment type="caution">
    <text evidence="1">The sequence shown here is derived from an EMBL/GenBank/DDBJ whole genome shotgun (WGS) entry which is preliminary data.</text>
</comment>
<evidence type="ECO:0008006" key="3">
    <source>
        <dbReference type="Google" id="ProtNLM"/>
    </source>
</evidence>
<dbReference type="InterPro" id="IPR045944">
    <property type="entry name" value="DUF6364"/>
</dbReference>
<organism evidence="1 2">
    <name type="scientific">Haloferula sargassicola</name>
    <dbReference type="NCBI Taxonomy" id="490096"/>
    <lineage>
        <taxon>Bacteria</taxon>
        <taxon>Pseudomonadati</taxon>
        <taxon>Verrucomicrobiota</taxon>
        <taxon>Verrucomicrobiia</taxon>
        <taxon>Verrucomicrobiales</taxon>
        <taxon>Verrucomicrobiaceae</taxon>
        <taxon>Haloferula</taxon>
    </lineage>
</organism>
<gene>
    <name evidence="1" type="ORF">Hsar01_03680</name>
</gene>
<sequence>MAKLTLHVPDDLVTAAKQEAEHRKTSVSKLVSDYFRAFRKAPLDAPAAKLPPVTASLVGCITDPGDDRDAYIDHLERKHS</sequence>
<dbReference type="Pfam" id="PF19891">
    <property type="entry name" value="DUF6364"/>
    <property type="match status" value="1"/>
</dbReference>
<evidence type="ECO:0000313" key="1">
    <source>
        <dbReference type="EMBL" id="GAA5484436.1"/>
    </source>
</evidence>
<accession>A0ABP9USB0</accession>